<evidence type="ECO:0000256" key="5">
    <source>
        <dbReference type="ARBA" id="ARBA00023136"/>
    </source>
</evidence>
<reference evidence="9" key="1">
    <citation type="journal article" date="2021" name="ISME J.">
        <title>Evolutionary origin and ecological implication of a unique nif island in free-living Bradyrhizobium lineages.</title>
        <authorList>
            <person name="Tao J."/>
        </authorList>
    </citation>
    <scope>NUCLEOTIDE SEQUENCE [LARGE SCALE GENOMIC DNA]</scope>
    <source>
        <strain evidence="9">SZCCT0094</strain>
    </source>
</reference>
<dbReference type="InterPro" id="IPR005498">
    <property type="entry name" value="T4SS_VirB10/TraB/TrbI"/>
</dbReference>
<name>A0ABS5GAB5_9BRAD</name>
<feature type="transmembrane region" description="Helical" evidence="7">
    <location>
        <begin position="41"/>
        <end position="61"/>
    </location>
</feature>
<keyword evidence="5 7" id="KW-0472">Membrane</keyword>
<dbReference type="CDD" id="cd16429">
    <property type="entry name" value="VirB10"/>
    <property type="match status" value="1"/>
</dbReference>
<comment type="caution">
    <text evidence="8">The sequence shown here is derived from an EMBL/GenBank/DDBJ whole genome shotgun (WGS) entry which is preliminary data.</text>
</comment>
<protein>
    <submittedName>
        <fullName evidence="8">TrbI/VirB10 family protein</fullName>
    </submittedName>
</protein>
<dbReference type="Pfam" id="PF03743">
    <property type="entry name" value="TrbI"/>
    <property type="match status" value="1"/>
</dbReference>
<keyword evidence="4 7" id="KW-1133">Transmembrane helix</keyword>
<evidence type="ECO:0000313" key="8">
    <source>
        <dbReference type="EMBL" id="MBR1138115.1"/>
    </source>
</evidence>
<proteinExistence type="inferred from homology"/>
<organism evidence="8 9">
    <name type="scientific">Bradyrhizobium denitrificans</name>
    <dbReference type="NCBI Taxonomy" id="2734912"/>
    <lineage>
        <taxon>Bacteria</taxon>
        <taxon>Pseudomonadati</taxon>
        <taxon>Pseudomonadota</taxon>
        <taxon>Alphaproteobacteria</taxon>
        <taxon>Hyphomicrobiales</taxon>
        <taxon>Nitrobacteraceae</taxon>
        <taxon>Bradyrhizobium</taxon>
    </lineage>
</organism>
<evidence type="ECO:0000256" key="3">
    <source>
        <dbReference type="ARBA" id="ARBA00022692"/>
    </source>
</evidence>
<evidence type="ECO:0000313" key="9">
    <source>
        <dbReference type="Proteomes" id="UP001314635"/>
    </source>
</evidence>
<accession>A0ABS5GAB5</accession>
<feature type="region of interest" description="Disordered" evidence="6">
    <location>
        <begin position="1"/>
        <end position="31"/>
    </location>
</feature>
<keyword evidence="9" id="KW-1185">Reference proteome</keyword>
<dbReference type="Proteomes" id="UP001314635">
    <property type="component" value="Unassembled WGS sequence"/>
</dbReference>
<dbReference type="EMBL" id="JAFCLK010000019">
    <property type="protein sequence ID" value="MBR1138115.1"/>
    <property type="molecule type" value="Genomic_DNA"/>
</dbReference>
<gene>
    <name evidence="8" type="ORF">JQ619_20280</name>
</gene>
<feature type="compositionally biased region" description="Polar residues" evidence="6">
    <location>
        <begin position="1"/>
        <end position="11"/>
    </location>
</feature>
<dbReference type="InterPro" id="IPR042217">
    <property type="entry name" value="T4SS_VirB10/TrbI"/>
</dbReference>
<evidence type="ECO:0000256" key="4">
    <source>
        <dbReference type="ARBA" id="ARBA00022989"/>
    </source>
</evidence>
<comment type="similarity">
    <text evidence="2">Belongs to the TrbI/VirB10 family.</text>
</comment>
<evidence type="ECO:0000256" key="6">
    <source>
        <dbReference type="SAM" id="MobiDB-lite"/>
    </source>
</evidence>
<keyword evidence="3 7" id="KW-0812">Transmembrane</keyword>
<feature type="compositionally biased region" description="Basic and acidic residues" evidence="6">
    <location>
        <begin position="131"/>
        <end position="143"/>
    </location>
</feature>
<sequence length="400" mass="42514">MTAEDTCTSAPGSDPKRTMDPAAPFRLGGEPPRITRLSRKVLAGGSAVALTMIASAILWALQAPGARKPASQDELYSTGHREVADGVSSLPRDYTQVAKDVPVLGPPLPGDLGRPILASQGQAPGSSQDQDQQRREQEQEAARVSRLFATVTTREVALAASASQGNERGGLQSTTDDAFAQNGHDRKLAFVNGPVDRRTASPDRLTRPASPYVVQAGTVIPGALITGIRSDLPGQITAQVTENVFDTPTGRLLLIPQGARLIGQYDSQVASGQSRVLLVWTRLIMPNGRSIVLERQQGADPGGYSGLEDEVDNHWKQLIGSALLSSLLSVGSEVNAGANANTNNAALIQALRQGFGNAVSQTGQQLVRQQMNIQPTLTIRPGFPVRVMVNRDLVLEPYRG</sequence>
<dbReference type="Gene3D" id="2.40.128.260">
    <property type="entry name" value="Type IV secretion system, VirB10/TraB/TrbI"/>
    <property type="match status" value="1"/>
</dbReference>
<evidence type="ECO:0000256" key="2">
    <source>
        <dbReference type="ARBA" id="ARBA00010265"/>
    </source>
</evidence>
<dbReference type="RefSeq" id="WP_211400641.1">
    <property type="nucleotide sequence ID" value="NZ_JAFCLK010000019.1"/>
</dbReference>
<feature type="region of interest" description="Disordered" evidence="6">
    <location>
        <begin position="100"/>
        <end position="143"/>
    </location>
</feature>
<evidence type="ECO:0000256" key="1">
    <source>
        <dbReference type="ARBA" id="ARBA00004167"/>
    </source>
</evidence>
<comment type="subcellular location">
    <subcellularLocation>
        <location evidence="1">Membrane</location>
        <topology evidence="1">Single-pass membrane protein</topology>
    </subcellularLocation>
</comment>
<evidence type="ECO:0000256" key="7">
    <source>
        <dbReference type="SAM" id="Phobius"/>
    </source>
</evidence>